<reference evidence="2 3" key="1">
    <citation type="submission" date="2016-10" db="EMBL/GenBank/DDBJ databases">
        <authorList>
            <person name="de Groot N.N."/>
        </authorList>
    </citation>
    <scope>NUCLEOTIDE SEQUENCE [LARGE SCALE GENOMIC DNA]</scope>
    <source>
        <strain evidence="2 3">DSM 18180</strain>
    </source>
</reference>
<feature type="transmembrane region" description="Helical" evidence="1">
    <location>
        <begin position="12"/>
        <end position="32"/>
    </location>
</feature>
<name>A0A1K2IA11_9FLAO</name>
<protein>
    <submittedName>
        <fullName evidence="2">Uncharacterized protein</fullName>
    </submittedName>
</protein>
<sequence length="125" mass="14701">MNLRRLHKWFTYIALLAVVLSFSGFTSIITNYQKPQTELVHNTNSIYDSSAKQYKSLHSVLTKVSFNPYTFFSFKNLLNKQHLNFSVKIKSQKEKFLEFTNYNDILEQNLIAKSQAQNSNHIYIK</sequence>
<dbReference type="EMBL" id="FPKV01000001">
    <property type="protein sequence ID" value="SFZ89225.1"/>
    <property type="molecule type" value="Genomic_DNA"/>
</dbReference>
<keyword evidence="3" id="KW-1185">Reference proteome</keyword>
<keyword evidence="1" id="KW-0812">Transmembrane</keyword>
<accession>A0A1K2IA11</accession>
<dbReference type="AlphaFoldDB" id="A0A1K2IA11"/>
<evidence type="ECO:0000256" key="1">
    <source>
        <dbReference type="SAM" id="Phobius"/>
    </source>
</evidence>
<dbReference type="RefSeq" id="WP_072399557.1">
    <property type="nucleotide sequence ID" value="NZ_FPKV01000001.1"/>
</dbReference>
<evidence type="ECO:0000313" key="2">
    <source>
        <dbReference type="EMBL" id="SFZ89225.1"/>
    </source>
</evidence>
<keyword evidence="1" id="KW-1133">Transmembrane helix</keyword>
<dbReference type="STRING" id="369401.SAMN05428642_10157"/>
<dbReference type="Proteomes" id="UP000182544">
    <property type="component" value="Unassembled WGS sequence"/>
</dbReference>
<organism evidence="2 3">
    <name type="scientific">Flaviramulus basaltis</name>
    <dbReference type="NCBI Taxonomy" id="369401"/>
    <lineage>
        <taxon>Bacteria</taxon>
        <taxon>Pseudomonadati</taxon>
        <taxon>Bacteroidota</taxon>
        <taxon>Flavobacteriia</taxon>
        <taxon>Flavobacteriales</taxon>
        <taxon>Flavobacteriaceae</taxon>
        <taxon>Flaviramulus</taxon>
    </lineage>
</organism>
<evidence type="ECO:0000313" key="3">
    <source>
        <dbReference type="Proteomes" id="UP000182544"/>
    </source>
</evidence>
<keyword evidence="1" id="KW-0472">Membrane</keyword>
<proteinExistence type="predicted"/>
<gene>
    <name evidence="2" type="ORF">SAMN05428642_10157</name>
</gene>